<dbReference type="RefSeq" id="WP_038020036.1">
    <property type="nucleotide sequence ID" value="NZ_JPKR02000002.1"/>
</dbReference>
<evidence type="ECO:0000313" key="4">
    <source>
        <dbReference type="EMBL" id="KGD73662.1"/>
    </source>
</evidence>
<comment type="subcellular location">
    <subcellularLocation>
        <location evidence="1">Periplasm</location>
    </subcellularLocation>
</comment>
<dbReference type="Gene3D" id="2.30.30.760">
    <property type="match status" value="1"/>
</dbReference>
<comment type="function">
    <text evidence="1">Involved in the assembly process of the P-ring formation. It may associate with FlgF on the rod constituting a structure essential for the P-ring assembly or may act as a modulator protein for the P-ring assembly.</text>
</comment>
<dbReference type="Proteomes" id="UP000029577">
    <property type="component" value="Unassembled WGS sequence"/>
</dbReference>
<feature type="chain" id="PRO_5005107965" description="Flagella basal body P-ring formation protein FlgA" evidence="1">
    <location>
        <begin position="19"/>
        <end position="217"/>
    </location>
</feature>
<dbReference type="STRING" id="642227.HA49_10455"/>
<sequence>MRKHLSLLLLFPAFFGQANDLSQQLKVFFASRDPGYAAHMQVVVRTPSKQWPDCTQPVFSLPGNSQRWGRMTVSASCGQRRNFLQIELQVTGQYYVSSQAISRGSLVSRNMLSVQSGRLDKLPARALLVPETLLPAIALQSVPPGKVIISSLFRKPWRVKSGDNVQVELNGEGFRASSSGTALNNAAAGGEVKVRTENGQIVNAVVDAQGKLSVNIN</sequence>
<dbReference type="PANTHER" id="PTHR36307">
    <property type="entry name" value="FLAGELLA BASAL BODY P-RING FORMATION PROTEIN FLGA"/>
    <property type="match status" value="1"/>
</dbReference>
<dbReference type="OrthoDB" id="7065435at2"/>
<keyword evidence="5" id="KW-1185">Reference proteome</keyword>
<protein>
    <recommendedName>
        <fullName evidence="1">Flagella basal body P-ring formation protein FlgA</fullName>
    </recommendedName>
</protein>
<feature type="domain" description="FlgA N-terminal" evidence="3">
    <location>
        <begin position="21"/>
        <end position="90"/>
    </location>
</feature>
<evidence type="ECO:0000256" key="1">
    <source>
        <dbReference type="RuleBase" id="RU362063"/>
    </source>
</evidence>
<dbReference type="EMBL" id="JPKR02000002">
    <property type="protein sequence ID" value="KGD73662.1"/>
    <property type="molecule type" value="Genomic_DNA"/>
</dbReference>
<reference evidence="4" key="1">
    <citation type="submission" date="2014-12" db="EMBL/GenBank/DDBJ databases">
        <title>The draft genome of the Tatumella morbirosei type strain, LMG23360T isolated from pineapple rot.</title>
        <authorList>
            <person name="Smits T.H."/>
            <person name="Palmer M."/>
            <person name="Venter S.N."/>
            <person name="Duffy B."/>
            <person name="Steenkamp E.T."/>
            <person name="Chan W.Y."/>
            <person name="Coutinho T.A."/>
            <person name="Coetzee M.P."/>
            <person name="De Maayer P."/>
        </authorList>
    </citation>
    <scope>NUCLEOTIDE SEQUENCE [LARGE SCALE GENOMIC DNA]</scope>
    <source>
        <strain evidence="4">LMG 23360</strain>
    </source>
</reference>
<keyword evidence="4" id="KW-0966">Cell projection</keyword>
<keyword evidence="1" id="KW-0574">Periplasm</keyword>
<feature type="signal peptide" evidence="1">
    <location>
        <begin position="1"/>
        <end position="18"/>
    </location>
</feature>
<feature type="domain" description="Flagella basal body P-ring formation protein FlgA SAF" evidence="2">
    <location>
        <begin position="93"/>
        <end position="214"/>
    </location>
</feature>
<dbReference type="AlphaFoldDB" id="A0A095TAD8"/>
<keyword evidence="4" id="KW-0282">Flagellum</keyword>
<keyword evidence="1" id="KW-1005">Bacterial flagellum biogenesis</keyword>
<evidence type="ECO:0000259" key="3">
    <source>
        <dbReference type="Pfam" id="PF17656"/>
    </source>
</evidence>
<dbReference type="Pfam" id="PF17656">
    <property type="entry name" value="ChapFlgA_N"/>
    <property type="match status" value="1"/>
</dbReference>
<dbReference type="InterPro" id="IPR041231">
    <property type="entry name" value="FlgA_N"/>
</dbReference>
<comment type="caution">
    <text evidence="4">The sequence shown here is derived from an EMBL/GenBank/DDBJ whole genome shotgun (WGS) entry which is preliminary data.</text>
</comment>
<proteinExistence type="inferred from homology"/>
<comment type="similarity">
    <text evidence="1">Belongs to the FlgA family.</text>
</comment>
<dbReference type="NCBIfam" id="TIGR03170">
    <property type="entry name" value="flgA_cterm"/>
    <property type="match status" value="1"/>
</dbReference>
<dbReference type="CDD" id="cd11614">
    <property type="entry name" value="SAF_CpaB_FlgA_like"/>
    <property type="match status" value="1"/>
</dbReference>
<gene>
    <name evidence="4" type="ORF">HA49_10455</name>
</gene>
<name>A0A095TAD8_9GAMM</name>
<dbReference type="Pfam" id="PF13144">
    <property type="entry name" value="ChapFlgA"/>
    <property type="match status" value="1"/>
</dbReference>
<dbReference type="GO" id="GO:0044780">
    <property type="term" value="P:bacterial-type flagellum assembly"/>
    <property type="evidence" value="ECO:0007669"/>
    <property type="project" value="InterPro"/>
</dbReference>
<dbReference type="InterPro" id="IPR017585">
    <property type="entry name" value="SAF_FlgA"/>
</dbReference>
<dbReference type="eggNOG" id="COG1261">
    <property type="taxonomic scope" value="Bacteria"/>
</dbReference>
<evidence type="ECO:0000259" key="2">
    <source>
        <dbReference type="Pfam" id="PF13144"/>
    </source>
</evidence>
<dbReference type="InterPro" id="IPR039246">
    <property type="entry name" value="Flagellar_FlgA"/>
</dbReference>
<dbReference type="GO" id="GO:0042597">
    <property type="term" value="C:periplasmic space"/>
    <property type="evidence" value="ECO:0007669"/>
    <property type="project" value="UniProtKB-SubCell"/>
</dbReference>
<accession>A0A095TAD8</accession>
<keyword evidence="4" id="KW-0969">Cilium</keyword>
<keyword evidence="1" id="KW-0732">Signal</keyword>
<organism evidence="4 5">
    <name type="scientific">Tatumella morbirosei</name>
    <dbReference type="NCBI Taxonomy" id="642227"/>
    <lineage>
        <taxon>Bacteria</taxon>
        <taxon>Pseudomonadati</taxon>
        <taxon>Pseudomonadota</taxon>
        <taxon>Gammaproteobacteria</taxon>
        <taxon>Enterobacterales</taxon>
        <taxon>Erwiniaceae</taxon>
        <taxon>Tatumella</taxon>
    </lineage>
</organism>
<evidence type="ECO:0000313" key="5">
    <source>
        <dbReference type="Proteomes" id="UP000029577"/>
    </source>
</evidence>
<dbReference type="PANTHER" id="PTHR36307:SF1">
    <property type="entry name" value="FLAGELLA BASAL BODY P-RING FORMATION PROTEIN FLGA"/>
    <property type="match status" value="1"/>
</dbReference>